<keyword evidence="10" id="KW-1185">Reference proteome</keyword>
<keyword evidence="8" id="KW-0804">Transcription</keyword>
<accession>A0A9X7J3J0</accession>
<dbReference type="GO" id="GO:0003723">
    <property type="term" value="F:RNA binding"/>
    <property type="evidence" value="ECO:0007669"/>
    <property type="project" value="UniProtKB-KW"/>
</dbReference>
<keyword evidence="5" id="KW-0694">RNA-binding</keyword>
<dbReference type="Proteomes" id="UP000239430">
    <property type="component" value="Unassembled WGS sequence"/>
</dbReference>
<proteinExistence type="inferred from homology"/>
<dbReference type="AlphaFoldDB" id="A0A9X7J3J0"/>
<dbReference type="Pfam" id="PF09021">
    <property type="entry name" value="HutP"/>
    <property type="match status" value="1"/>
</dbReference>
<dbReference type="Gene3D" id="3.40.1510.10">
    <property type="entry name" value="Hut operon regulatory protein HutP"/>
    <property type="match status" value="1"/>
</dbReference>
<comment type="subunit">
    <text evidence="3">Homohexamer.</text>
</comment>
<dbReference type="RefSeq" id="WP_054938456.1">
    <property type="nucleotide sequence ID" value="NZ_PVXL01000043.1"/>
</dbReference>
<comment type="similarity">
    <text evidence="2">Belongs to the HutP family.</text>
</comment>
<gene>
    <name evidence="9" type="ORF">MOST_15910</name>
</gene>
<comment type="caution">
    <text evidence="9">The sequence shown here is derived from an EMBL/GenBank/DDBJ whole genome shotgun (WGS) entry which is preliminary data.</text>
</comment>
<organism evidence="9 10">
    <name type="scientific">Neomoorella stamsii</name>
    <dbReference type="NCBI Taxonomy" id="1266720"/>
    <lineage>
        <taxon>Bacteria</taxon>
        <taxon>Bacillati</taxon>
        <taxon>Bacillota</taxon>
        <taxon>Clostridia</taxon>
        <taxon>Neomoorellales</taxon>
        <taxon>Neomoorellaceae</taxon>
        <taxon>Neomoorella</taxon>
    </lineage>
</organism>
<keyword evidence="6" id="KW-0805">Transcription regulation</keyword>
<dbReference type="SUPFAM" id="SSF111064">
    <property type="entry name" value="Hut operon positive regulatory protein HutP"/>
    <property type="match status" value="1"/>
</dbReference>
<name>A0A9X7J3J0_9FIRM</name>
<reference evidence="9 10" key="1">
    <citation type="submission" date="2018-03" db="EMBL/GenBank/DDBJ databases">
        <title>Genome sequence of Moorella stamsii DSM 26217.</title>
        <authorList>
            <person name="Poehlein A."/>
            <person name="Daniel R."/>
        </authorList>
    </citation>
    <scope>NUCLEOTIDE SEQUENCE [LARGE SCALE GENOMIC DNA]</scope>
    <source>
        <strain evidence="10">DSM 26217</strain>
    </source>
</reference>
<sequence>MEYGSKKVAAVAIKMALAENREEEGRLKKEFAGDGIRAAAVDYGGEFINSVQKIVERAVVAAKREGVIKETHPEEGAVAGATREALSQIMPKALGLNVGGKIGIARWHDHLSVAIFFGIGLLHLDEVGIGLGHRAV</sequence>
<evidence type="ECO:0000256" key="4">
    <source>
        <dbReference type="ARBA" id="ARBA00019377"/>
    </source>
</evidence>
<dbReference type="CDD" id="cd11640">
    <property type="entry name" value="HutP"/>
    <property type="match status" value="1"/>
</dbReference>
<evidence type="ECO:0000256" key="6">
    <source>
        <dbReference type="ARBA" id="ARBA00023015"/>
    </source>
</evidence>
<evidence type="ECO:0000256" key="2">
    <source>
        <dbReference type="ARBA" id="ARBA00009992"/>
    </source>
</evidence>
<evidence type="ECO:0000313" key="10">
    <source>
        <dbReference type="Proteomes" id="UP000239430"/>
    </source>
</evidence>
<evidence type="ECO:0000256" key="3">
    <source>
        <dbReference type="ARBA" id="ARBA00011643"/>
    </source>
</evidence>
<evidence type="ECO:0000256" key="8">
    <source>
        <dbReference type="ARBA" id="ARBA00023163"/>
    </source>
</evidence>
<dbReference type="InterPro" id="IPR015111">
    <property type="entry name" value="Regulatory_HutP"/>
</dbReference>
<evidence type="ECO:0000256" key="5">
    <source>
        <dbReference type="ARBA" id="ARBA00022884"/>
    </source>
</evidence>
<dbReference type="EMBL" id="PVXL01000043">
    <property type="protein sequence ID" value="PRR73045.1"/>
    <property type="molecule type" value="Genomic_DNA"/>
</dbReference>
<keyword evidence="7" id="KW-0010">Activator</keyword>
<dbReference type="InterPro" id="IPR036482">
    <property type="entry name" value="Regulatory_HutP_sf"/>
</dbReference>
<evidence type="ECO:0000313" key="9">
    <source>
        <dbReference type="EMBL" id="PRR73045.1"/>
    </source>
</evidence>
<comment type="function">
    <text evidence="1">Antiterminator that binds to cis-acting regulatory sequences on the mRNA in the presence of histidine, thereby suppressing transcription termination and activating the hut operon for histidine utilization.</text>
</comment>
<protein>
    <recommendedName>
        <fullName evidence="4">Hut operon positive regulatory protein</fullName>
    </recommendedName>
</protein>
<evidence type="ECO:0000256" key="1">
    <source>
        <dbReference type="ARBA" id="ARBA00002945"/>
    </source>
</evidence>
<evidence type="ECO:0000256" key="7">
    <source>
        <dbReference type="ARBA" id="ARBA00023159"/>
    </source>
</evidence>